<feature type="chain" id="PRO_5047010611" evidence="2">
    <location>
        <begin position="30"/>
        <end position="155"/>
    </location>
</feature>
<keyword evidence="4" id="KW-1185">Reference proteome</keyword>
<evidence type="ECO:0000313" key="4">
    <source>
        <dbReference type="Proteomes" id="UP000654471"/>
    </source>
</evidence>
<evidence type="ECO:0000256" key="2">
    <source>
        <dbReference type="SAM" id="SignalP"/>
    </source>
</evidence>
<reference evidence="4" key="1">
    <citation type="journal article" date="2019" name="Int. J. Syst. Evol. Microbiol.">
        <title>The Global Catalogue of Microorganisms (GCM) 10K type strain sequencing project: providing services to taxonomists for standard genome sequencing and annotation.</title>
        <authorList>
            <consortium name="The Broad Institute Genomics Platform"/>
            <consortium name="The Broad Institute Genome Sequencing Center for Infectious Disease"/>
            <person name="Wu L."/>
            <person name="Ma J."/>
        </authorList>
    </citation>
    <scope>NUCLEOTIDE SEQUENCE [LARGE SCALE GENOMIC DNA]</scope>
    <source>
        <strain evidence="4">JCM 3399</strain>
    </source>
</reference>
<dbReference type="EMBL" id="BMRP01000008">
    <property type="protein sequence ID" value="GGU61277.1"/>
    <property type="molecule type" value="Genomic_DNA"/>
</dbReference>
<gene>
    <name evidence="3" type="ORF">GCM10010211_27790</name>
</gene>
<dbReference type="Proteomes" id="UP000654471">
    <property type="component" value="Unassembled WGS sequence"/>
</dbReference>
<protein>
    <submittedName>
        <fullName evidence="3">Uncharacterized protein</fullName>
    </submittedName>
</protein>
<accession>A0ABQ2V0K2</accession>
<name>A0ABQ2V0K2_9ACTN</name>
<feature type="region of interest" description="Disordered" evidence="1">
    <location>
        <begin position="45"/>
        <end position="147"/>
    </location>
</feature>
<feature type="signal peptide" evidence="2">
    <location>
        <begin position="1"/>
        <end position="29"/>
    </location>
</feature>
<dbReference type="RefSeq" id="WP_189299802.1">
    <property type="nucleotide sequence ID" value="NZ_BMRP01000008.1"/>
</dbReference>
<feature type="compositionally biased region" description="Basic and acidic residues" evidence="1">
    <location>
        <begin position="59"/>
        <end position="131"/>
    </location>
</feature>
<evidence type="ECO:0000256" key="1">
    <source>
        <dbReference type="SAM" id="MobiDB-lite"/>
    </source>
</evidence>
<organism evidence="3 4">
    <name type="scientific">Streptomyces albospinus</name>
    <dbReference type="NCBI Taxonomy" id="285515"/>
    <lineage>
        <taxon>Bacteria</taxon>
        <taxon>Bacillati</taxon>
        <taxon>Actinomycetota</taxon>
        <taxon>Actinomycetes</taxon>
        <taxon>Kitasatosporales</taxon>
        <taxon>Streptomycetaceae</taxon>
        <taxon>Streptomyces</taxon>
    </lineage>
</organism>
<keyword evidence="2" id="KW-0732">Signal</keyword>
<feature type="compositionally biased region" description="Basic residues" evidence="1">
    <location>
        <begin position="45"/>
        <end position="56"/>
    </location>
</feature>
<comment type="caution">
    <text evidence="3">The sequence shown here is derived from an EMBL/GenBank/DDBJ whole genome shotgun (WGS) entry which is preliminary data.</text>
</comment>
<sequence>MLGSIPRGLAVAGLTAAALAVPMTGAATAAPHGNGHTVMCHTHSRCHHTQGRHHGHGGSNERRRDHVRHDDDDFGRRGEHRRYDDDDNGRGGDERRGGDDRRAGDDRRGGDDERRGGDDERRSGDRGRQEDAAASLEGNGLGRDGLLGLGVLGLL</sequence>
<evidence type="ECO:0000313" key="3">
    <source>
        <dbReference type="EMBL" id="GGU61277.1"/>
    </source>
</evidence>
<proteinExistence type="predicted"/>